<feature type="region of interest" description="Disordered" evidence="1">
    <location>
        <begin position="43"/>
        <end position="65"/>
    </location>
</feature>
<name>A0ABU0AHJ9_9BACI</name>
<evidence type="ECO:0000313" key="3">
    <source>
        <dbReference type="Proteomes" id="UP001238088"/>
    </source>
</evidence>
<comment type="caution">
    <text evidence="2">The sequence shown here is derived from an EMBL/GenBank/DDBJ whole genome shotgun (WGS) entry which is preliminary data.</text>
</comment>
<gene>
    <name evidence="2" type="ORF">J2S17_002614</name>
</gene>
<accession>A0ABU0AHJ9</accession>
<dbReference type="RefSeq" id="WP_307475391.1">
    <property type="nucleotide sequence ID" value="NZ_JAUSUB010000010.1"/>
</dbReference>
<protein>
    <submittedName>
        <fullName evidence="2">Uncharacterized protein</fullName>
    </submittedName>
</protein>
<reference evidence="2 3" key="1">
    <citation type="submission" date="2023-07" db="EMBL/GenBank/DDBJ databases">
        <title>Genomic Encyclopedia of Type Strains, Phase IV (KMG-IV): sequencing the most valuable type-strain genomes for metagenomic binning, comparative biology and taxonomic classification.</title>
        <authorList>
            <person name="Goeker M."/>
        </authorList>
    </citation>
    <scope>NUCLEOTIDE SEQUENCE [LARGE SCALE GENOMIC DNA]</scope>
    <source>
        <strain evidence="2 3">DSM 23494</strain>
    </source>
</reference>
<organism evidence="2 3">
    <name type="scientific">Cytobacillus purgationiresistens</name>
    <dbReference type="NCBI Taxonomy" id="863449"/>
    <lineage>
        <taxon>Bacteria</taxon>
        <taxon>Bacillati</taxon>
        <taxon>Bacillota</taxon>
        <taxon>Bacilli</taxon>
        <taxon>Bacillales</taxon>
        <taxon>Bacillaceae</taxon>
        <taxon>Cytobacillus</taxon>
    </lineage>
</organism>
<dbReference type="EMBL" id="JAUSUB010000010">
    <property type="protein sequence ID" value="MDQ0270729.1"/>
    <property type="molecule type" value="Genomic_DNA"/>
</dbReference>
<dbReference type="Proteomes" id="UP001238088">
    <property type="component" value="Unassembled WGS sequence"/>
</dbReference>
<evidence type="ECO:0000313" key="2">
    <source>
        <dbReference type="EMBL" id="MDQ0270729.1"/>
    </source>
</evidence>
<sequence length="65" mass="7352">MKTAKFKAIPNYEYNRDGVYALFNGEGVLVTNDEKVIEALEKAKPFVQSEEKPAPEKPKAKPKQK</sequence>
<keyword evidence="3" id="KW-1185">Reference proteome</keyword>
<proteinExistence type="predicted"/>
<feature type="compositionally biased region" description="Basic and acidic residues" evidence="1">
    <location>
        <begin position="43"/>
        <end position="59"/>
    </location>
</feature>
<evidence type="ECO:0000256" key="1">
    <source>
        <dbReference type="SAM" id="MobiDB-lite"/>
    </source>
</evidence>